<dbReference type="OrthoDB" id="3779617at2"/>
<dbReference type="Proteomes" id="UP000051139">
    <property type="component" value="Unassembled WGS sequence"/>
</dbReference>
<name>A0A0R2LDK7_9LACO</name>
<evidence type="ECO:0000313" key="1">
    <source>
        <dbReference type="EMBL" id="GEK29109.1"/>
    </source>
</evidence>
<dbReference type="RefSeq" id="WP_057809346.1">
    <property type="nucleotide sequence ID" value="NZ_BJUD01000032.1"/>
</dbReference>
<dbReference type="EMBL" id="BJUD01000032">
    <property type="protein sequence ID" value="GEK29109.1"/>
    <property type="molecule type" value="Genomic_DNA"/>
</dbReference>
<accession>A0A0R2LDK7</accession>
<dbReference type="SUPFAM" id="SSF55961">
    <property type="entry name" value="Bet v1-like"/>
    <property type="match status" value="1"/>
</dbReference>
<evidence type="ECO:0008006" key="5">
    <source>
        <dbReference type="Google" id="ProtNLM"/>
    </source>
</evidence>
<reference evidence="2 3" key="1">
    <citation type="journal article" date="2015" name="Genome Announc.">
        <title>Expanding the biotechnology potential of lactobacilli through comparative genomics of 213 strains and associated genera.</title>
        <authorList>
            <person name="Sun Z."/>
            <person name="Harris H.M."/>
            <person name="McCann A."/>
            <person name="Guo C."/>
            <person name="Argimon S."/>
            <person name="Zhang W."/>
            <person name="Yang X."/>
            <person name="Jeffery I.B."/>
            <person name="Cooney J.C."/>
            <person name="Kagawa T.F."/>
            <person name="Liu W."/>
            <person name="Song Y."/>
            <person name="Salvetti E."/>
            <person name="Wrobel A."/>
            <person name="Rasinkangas P."/>
            <person name="Parkhill J."/>
            <person name="Rea M.C."/>
            <person name="O'Sullivan O."/>
            <person name="Ritari J."/>
            <person name="Douillard F.P."/>
            <person name="Paul Ross R."/>
            <person name="Yang R."/>
            <person name="Briner A.E."/>
            <person name="Felis G.E."/>
            <person name="de Vos W.M."/>
            <person name="Barrangou R."/>
            <person name="Klaenhammer T.R."/>
            <person name="Caufield P.W."/>
            <person name="Cui Y."/>
            <person name="Zhang H."/>
            <person name="O'Toole P.W."/>
        </authorList>
    </citation>
    <scope>NUCLEOTIDE SEQUENCE [LARGE SCALE GENOMIC DNA]</scope>
    <source>
        <strain evidence="2 3">DSM 22696</strain>
    </source>
</reference>
<gene>
    <name evidence="2" type="ORF">IV55_GL001211</name>
    <name evidence="1" type="ORF">LSI01_14200</name>
</gene>
<evidence type="ECO:0000313" key="3">
    <source>
        <dbReference type="Proteomes" id="UP000051139"/>
    </source>
</evidence>
<dbReference type="AlphaFoldDB" id="A0A0R2LDK7"/>
<evidence type="ECO:0000313" key="2">
    <source>
        <dbReference type="EMBL" id="KRN96679.1"/>
    </source>
</evidence>
<dbReference type="PATRIC" id="fig|348151.3.peg.1242"/>
<dbReference type="Pfam" id="PF10604">
    <property type="entry name" value="Polyketide_cyc2"/>
    <property type="match status" value="1"/>
</dbReference>
<proteinExistence type="predicted"/>
<organism evidence="2 3">
    <name type="scientific">Furfurilactobacillus siliginis</name>
    <dbReference type="NCBI Taxonomy" id="348151"/>
    <lineage>
        <taxon>Bacteria</taxon>
        <taxon>Bacillati</taxon>
        <taxon>Bacillota</taxon>
        <taxon>Bacilli</taxon>
        <taxon>Lactobacillales</taxon>
        <taxon>Lactobacillaceae</taxon>
        <taxon>Furfurilactobacillus</taxon>
    </lineage>
</organism>
<dbReference type="EMBL" id="JQCB01000003">
    <property type="protein sequence ID" value="KRN96679.1"/>
    <property type="molecule type" value="Genomic_DNA"/>
</dbReference>
<sequence>MQKQMHFEIETSAQPEPLFDAVADMPNYQRWLPKSSAFTETVEVSPYPVQAGTTYLDYGAQGQRPGVVYRYEAPTLLGFKHSMSIKRMGLVVQVDVAILYHFEKNAGGTCVTRDLTMYIDAKGLALLLTPFVNAAFTAENKRVMRALKRYGDQL</sequence>
<dbReference type="InterPro" id="IPR023393">
    <property type="entry name" value="START-like_dom_sf"/>
</dbReference>
<dbReference type="Gene3D" id="3.30.530.20">
    <property type="match status" value="1"/>
</dbReference>
<keyword evidence="3" id="KW-1185">Reference proteome</keyword>
<dbReference type="Proteomes" id="UP000321429">
    <property type="component" value="Unassembled WGS sequence"/>
</dbReference>
<dbReference type="InterPro" id="IPR019587">
    <property type="entry name" value="Polyketide_cyclase/dehydratase"/>
</dbReference>
<reference evidence="1 4" key="2">
    <citation type="submission" date="2019-07" db="EMBL/GenBank/DDBJ databases">
        <title>Whole genome shotgun sequence of Lactobacillus siliginis NBRC 101315.</title>
        <authorList>
            <person name="Hosoyama A."/>
            <person name="Uohara A."/>
            <person name="Ohji S."/>
            <person name="Ichikawa N."/>
        </authorList>
    </citation>
    <scope>NUCLEOTIDE SEQUENCE [LARGE SCALE GENOMIC DNA]</scope>
    <source>
        <strain evidence="1 4">NBRC 101315</strain>
    </source>
</reference>
<comment type="caution">
    <text evidence="2">The sequence shown here is derived from an EMBL/GenBank/DDBJ whole genome shotgun (WGS) entry which is preliminary data.</text>
</comment>
<evidence type="ECO:0000313" key="4">
    <source>
        <dbReference type="Proteomes" id="UP000321429"/>
    </source>
</evidence>
<protein>
    <recommendedName>
        <fullName evidence="5">Polyketide cyclase</fullName>
    </recommendedName>
</protein>